<dbReference type="Pfam" id="PF08777">
    <property type="entry name" value="RRM_3"/>
    <property type="match status" value="1"/>
</dbReference>
<dbReference type="SMART" id="SM00360">
    <property type="entry name" value="RRM"/>
    <property type="match status" value="2"/>
</dbReference>
<dbReference type="GO" id="GO:0008033">
    <property type="term" value="P:tRNA processing"/>
    <property type="evidence" value="ECO:0007669"/>
    <property type="project" value="TreeGrafter"/>
</dbReference>
<feature type="compositionally biased region" description="Basic residues" evidence="5">
    <location>
        <begin position="367"/>
        <end position="383"/>
    </location>
</feature>
<dbReference type="InterPro" id="IPR002344">
    <property type="entry name" value="Lupus_La"/>
</dbReference>
<dbReference type="GO" id="GO:0045727">
    <property type="term" value="P:positive regulation of translation"/>
    <property type="evidence" value="ECO:0007669"/>
    <property type="project" value="TreeGrafter"/>
</dbReference>
<dbReference type="InterPro" id="IPR006630">
    <property type="entry name" value="La_HTH"/>
</dbReference>
<dbReference type="InterPro" id="IPR036388">
    <property type="entry name" value="WH-like_DNA-bd_sf"/>
</dbReference>
<dbReference type="InterPro" id="IPR012677">
    <property type="entry name" value="Nucleotide-bd_a/b_plait_sf"/>
</dbReference>
<dbReference type="PROSITE" id="PS50102">
    <property type="entry name" value="RRM"/>
    <property type="match status" value="1"/>
</dbReference>
<dbReference type="Pfam" id="PF05383">
    <property type="entry name" value="La"/>
    <property type="match status" value="1"/>
</dbReference>
<dbReference type="InterPro" id="IPR014886">
    <property type="entry name" value="La_xRRM"/>
</dbReference>
<comment type="subcellular location">
    <subcellularLocation>
        <location evidence="1">Nucleus</location>
    </subcellularLocation>
</comment>
<dbReference type="GO" id="GO:0003729">
    <property type="term" value="F:mRNA binding"/>
    <property type="evidence" value="ECO:0007669"/>
    <property type="project" value="TreeGrafter"/>
</dbReference>
<feature type="region of interest" description="Disordered" evidence="5">
    <location>
        <begin position="351"/>
        <end position="420"/>
    </location>
</feature>
<dbReference type="AlphaFoldDB" id="A0A915CIQ1"/>
<dbReference type="GO" id="GO:1990904">
    <property type="term" value="C:ribonucleoprotein complex"/>
    <property type="evidence" value="ECO:0007669"/>
    <property type="project" value="UniProtKB-UniRule"/>
</dbReference>
<feature type="compositionally biased region" description="Basic and acidic residues" evidence="5">
    <location>
        <begin position="351"/>
        <end position="366"/>
    </location>
</feature>
<dbReference type="InterPro" id="IPR000504">
    <property type="entry name" value="RRM_dom"/>
</dbReference>
<dbReference type="GO" id="GO:0005829">
    <property type="term" value="C:cytosol"/>
    <property type="evidence" value="ECO:0007669"/>
    <property type="project" value="TreeGrafter"/>
</dbReference>
<dbReference type="GO" id="GO:0005634">
    <property type="term" value="C:nucleus"/>
    <property type="evidence" value="ECO:0007669"/>
    <property type="project" value="UniProtKB-SubCell"/>
</dbReference>
<evidence type="ECO:0000259" key="7">
    <source>
        <dbReference type="PROSITE" id="PS50961"/>
    </source>
</evidence>
<dbReference type="Gene3D" id="3.30.70.330">
    <property type="match status" value="2"/>
</dbReference>
<dbReference type="WBParaSite" id="PgR218X_g001_t02">
    <property type="protein sequence ID" value="PgR218X_g001_t02"/>
    <property type="gene ID" value="PgR218X_g001"/>
</dbReference>
<accession>A0A915CIQ1</accession>
<keyword evidence="2 4" id="KW-0694">RNA-binding</keyword>
<dbReference type="PROSITE" id="PS51939">
    <property type="entry name" value="XRRM"/>
    <property type="match status" value="1"/>
</dbReference>
<feature type="domain" description="RRM" evidence="6">
    <location>
        <begin position="139"/>
        <end position="238"/>
    </location>
</feature>
<dbReference type="PANTHER" id="PTHR22792:SF166">
    <property type="entry name" value="LUPUS LA PROTEIN HOMOLOG"/>
    <property type="match status" value="1"/>
</dbReference>
<dbReference type="CDD" id="cd08028">
    <property type="entry name" value="LARP_3"/>
    <property type="match status" value="1"/>
</dbReference>
<sequence>MSEEKNELCEDTATADEKQEGTTEVAVKPESSTTNGEEPLAELSKKIVEQIEFYFGDINLPRDRFLQDELKKDDGWVPLTTMIKFNRLAQMSTDVDVIAEALGHSKLIEVSDDKAKIRRDPKLALPENSLEYWQSIKHRTVYIKGFKVDSTLDEIQNFVKQFGEVDNVLMRREKGAERRFKGSVFVTFKTRDLSEQFVNNETKQYAGNDLIKMMQDEYWAMKQQQMKDRKMADRNAKLAKKAAQAEEQAAALTAAHFLKGMILSVDGLPKEGMDIKKIKEFFKKFGDVAYVVFETGNEKAQIRFSGEEDSAKAAWKQAMETAEDGKVMMEGNELKGTILEGEEEEKYWNEFNESKANKQSRLEQNRGRGRPRGRGRGRGRGRSGGRGNCAVAGRKREGTNEGEGNTEVKKAKKTVFAEEE</sequence>
<dbReference type="Proteomes" id="UP000887569">
    <property type="component" value="Unplaced"/>
</dbReference>
<name>A0A915CIQ1_PARUN</name>
<evidence type="ECO:0000256" key="2">
    <source>
        <dbReference type="ARBA" id="ARBA00022884"/>
    </source>
</evidence>
<dbReference type="InterPro" id="IPR045180">
    <property type="entry name" value="La_dom_prot"/>
</dbReference>
<dbReference type="Pfam" id="PF00076">
    <property type="entry name" value="RRM_1"/>
    <property type="match status" value="1"/>
</dbReference>
<reference evidence="10" key="1">
    <citation type="submission" date="2022-11" db="UniProtKB">
        <authorList>
            <consortium name="WormBaseParasite"/>
        </authorList>
    </citation>
    <scope>IDENTIFICATION</scope>
</reference>
<feature type="domain" description="XRRM" evidence="8">
    <location>
        <begin position="256"/>
        <end position="383"/>
    </location>
</feature>
<dbReference type="GO" id="GO:0010494">
    <property type="term" value="C:cytoplasmic stress granule"/>
    <property type="evidence" value="ECO:0007669"/>
    <property type="project" value="TreeGrafter"/>
</dbReference>
<dbReference type="PROSITE" id="PS50961">
    <property type="entry name" value="HTH_LA"/>
    <property type="match status" value="1"/>
</dbReference>
<feature type="region of interest" description="Disordered" evidence="5">
    <location>
        <begin position="1"/>
        <end position="41"/>
    </location>
</feature>
<dbReference type="SUPFAM" id="SSF46785">
    <property type="entry name" value="Winged helix' DNA-binding domain"/>
    <property type="match status" value="1"/>
</dbReference>
<evidence type="ECO:0000256" key="3">
    <source>
        <dbReference type="ARBA" id="ARBA00023242"/>
    </source>
</evidence>
<evidence type="ECO:0000313" key="10">
    <source>
        <dbReference type="WBParaSite" id="PgR218X_g001_t02"/>
    </source>
</evidence>
<evidence type="ECO:0000256" key="1">
    <source>
        <dbReference type="ARBA" id="ARBA00004123"/>
    </source>
</evidence>
<keyword evidence="9" id="KW-1185">Reference proteome</keyword>
<protein>
    <submittedName>
        <fullName evidence="10">RRM domain-containing protein</fullName>
    </submittedName>
</protein>
<dbReference type="CDD" id="cd12291">
    <property type="entry name" value="RRM1_La"/>
    <property type="match status" value="1"/>
</dbReference>
<evidence type="ECO:0000256" key="5">
    <source>
        <dbReference type="SAM" id="MobiDB-lite"/>
    </source>
</evidence>
<dbReference type="Gene3D" id="1.10.10.10">
    <property type="entry name" value="Winged helix-like DNA-binding domain superfamily/Winged helix DNA-binding domain"/>
    <property type="match status" value="1"/>
</dbReference>
<evidence type="ECO:0000313" key="9">
    <source>
        <dbReference type="Proteomes" id="UP000887569"/>
    </source>
</evidence>
<dbReference type="InterPro" id="IPR036390">
    <property type="entry name" value="WH_DNA-bd_sf"/>
</dbReference>
<dbReference type="PRINTS" id="PR00302">
    <property type="entry name" value="LUPUSLA"/>
</dbReference>
<dbReference type="SMART" id="SM00715">
    <property type="entry name" value="LA"/>
    <property type="match status" value="1"/>
</dbReference>
<dbReference type="PANTHER" id="PTHR22792">
    <property type="entry name" value="LUPUS LA PROTEIN-RELATED"/>
    <property type="match status" value="1"/>
</dbReference>
<keyword evidence="3" id="KW-0539">Nucleus</keyword>
<evidence type="ECO:0000259" key="8">
    <source>
        <dbReference type="PROSITE" id="PS51939"/>
    </source>
</evidence>
<feature type="domain" description="HTH La-type RNA-binding" evidence="7">
    <location>
        <begin position="37"/>
        <end position="127"/>
    </location>
</feature>
<organism evidence="9 10">
    <name type="scientific">Parascaris univalens</name>
    <name type="common">Nematode worm</name>
    <dbReference type="NCBI Taxonomy" id="6257"/>
    <lineage>
        <taxon>Eukaryota</taxon>
        <taxon>Metazoa</taxon>
        <taxon>Ecdysozoa</taxon>
        <taxon>Nematoda</taxon>
        <taxon>Chromadorea</taxon>
        <taxon>Rhabditida</taxon>
        <taxon>Spirurina</taxon>
        <taxon>Ascaridomorpha</taxon>
        <taxon>Ascaridoidea</taxon>
        <taxon>Ascarididae</taxon>
        <taxon>Parascaris</taxon>
    </lineage>
</organism>
<dbReference type="InterPro" id="IPR035979">
    <property type="entry name" value="RBD_domain_sf"/>
</dbReference>
<dbReference type="SUPFAM" id="SSF54928">
    <property type="entry name" value="RNA-binding domain, RBD"/>
    <property type="match status" value="1"/>
</dbReference>
<proteinExistence type="predicted"/>
<evidence type="ECO:0000256" key="4">
    <source>
        <dbReference type="PROSITE-ProRule" id="PRU00332"/>
    </source>
</evidence>
<evidence type="ECO:0000259" key="6">
    <source>
        <dbReference type="PROSITE" id="PS50102"/>
    </source>
</evidence>